<evidence type="ECO:0000313" key="3">
    <source>
        <dbReference type="Proteomes" id="UP000253099"/>
    </source>
</evidence>
<feature type="transmembrane region" description="Helical" evidence="1">
    <location>
        <begin position="248"/>
        <end position="275"/>
    </location>
</feature>
<protein>
    <recommendedName>
        <fullName evidence="4">DUF4234 domain-containing protein</fullName>
    </recommendedName>
</protein>
<dbReference type="AlphaFoldDB" id="A0A366ME24"/>
<evidence type="ECO:0000313" key="2">
    <source>
        <dbReference type="EMBL" id="RBQ24063.1"/>
    </source>
</evidence>
<dbReference type="Proteomes" id="UP000253099">
    <property type="component" value="Unassembled WGS sequence"/>
</dbReference>
<organism evidence="2 3">
    <name type="scientific">Candidatus Methanobinarius endosymbioticus</name>
    <dbReference type="NCBI Taxonomy" id="2006182"/>
    <lineage>
        <taxon>Archaea</taxon>
        <taxon>Methanobacteriati</taxon>
        <taxon>Methanobacteriota</taxon>
        <taxon>Methanomada group</taxon>
        <taxon>Methanobacteria</taxon>
        <taxon>Methanobacteriales</taxon>
        <taxon>Methanobacteriaceae</taxon>
        <taxon>Candidatus Methanobinarius</taxon>
    </lineage>
</organism>
<proteinExistence type="predicted"/>
<keyword evidence="3" id="KW-1185">Reference proteome</keyword>
<gene>
    <name evidence="2" type="ORF">ALNOE001_05210</name>
</gene>
<dbReference type="EMBL" id="NIZT01000011">
    <property type="protein sequence ID" value="RBQ24063.1"/>
    <property type="molecule type" value="Genomic_DNA"/>
</dbReference>
<accession>A0A366ME24</accession>
<sequence length="276" mass="32316">METKKTKYCVYCGEKIAADGEKCEHCGEWFESSSVSRNHILNSYVPEETIEEEEIETVKVNNTPVDNTNNIDAVINSINSNKKEDSNINHDLNNYNDIQDNNYNNHQNNDLNNRNNISKYSNILPIRRFFLLMFLTGGLYVYYWVYKTNCYLKDDLGKDVSPGLRTFLMFIPIANIIVFYQTIEDMNNFIKREGIESYSSVLNTLIHVFLGYLLSFWVYINIQESINEFWRIKEPNLPVKREFSNPEIIVMFLGAILWILYFALIFLMAFLAPLIP</sequence>
<keyword evidence="1" id="KW-0812">Transmembrane</keyword>
<name>A0A366ME24_9EURY</name>
<reference evidence="2 3" key="1">
    <citation type="submission" date="2018-06" db="EMBL/GenBank/DDBJ databases">
        <title>Genomic insight into two independent archaeal endosymbiosis events.</title>
        <authorList>
            <person name="Lind A.E."/>
            <person name="Lewis W.H."/>
            <person name="Spang A."/>
            <person name="Guy L."/>
            <person name="Embley M.T."/>
            <person name="Ettema T.J.G."/>
        </authorList>
    </citation>
    <scope>NUCLEOTIDE SEQUENCE [LARGE SCALE GENOMIC DNA]</scope>
    <source>
        <strain evidence="2">NOE</strain>
    </source>
</reference>
<feature type="transmembrane region" description="Helical" evidence="1">
    <location>
        <begin position="166"/>
        <end position="183"/>
    </location>
</feature>
<feature type="transmembrane region" description="Helical" evidence="1">
    <location>
        <begin position="129"/>
        <end position="146"/>
    </location>
</feature>
<comment type="caution">
    <text evidence="2">The sequence shown here is derived from an EMBL/GenBank/DDBJ whole genome shotgun (WGS) entry which is preliminary data.</text>
</comment>
<evidence type="ECO:0008006" key="4">
    <source>
        <dbReference type="Google" id="ProtNLM"/>
    </source>
</evidence>
<feature type="transmembrane region" description="Helical" evidence="1">
    <location>
        <begin position="195"/>
        <end position="220"/>
    </location>
</feature>
<keyword evidence="1" id="KW-0472">Membrane</keyword>
<evidence type="ECO:0000256" key="1">
    <source>
        <dbReference type="SAM" id="Phobius"/>
    </source>
</evidence>
<keyword evidence="1" id="KW-1133">Transmembrane helix</keyword>